<dbReference type="SMART" id="SM01031">
    <property type="entry name" value="BHD_2"/>
    <property type="match status" value="1"/>
</dbReference>
<dbReference type="OrthoDB" id="300780at2759"/>
<dbReference type="GO" id="GO:0006289">
    <property type="term" value="P:nucleotide-excision repair"/>
    <property type="evidence" value="ECO:0007669"/>
    <property type="project" value="InterPro"/>
</dbReference>
<dbReference type="PANTHER" id="PTHR12135:SF2">
    <property type="entry name" value="DNA REPAIR PROTEIN RAD34"/>
    <property type="match status" value="1"/>
</dbReference>
<dbReference type="InterPro" id="IPR018325">
    <property type="entry name" value="Rad4/PNGase_transGLS-fold"/>
</dbReference>
<dbReference type="Pfam" id="PF03835">
    <property type="entry name" value="Rad4"/>
    <property type="match status" value="1"/>
</dbReference>
<dbReference type="RefSeq" id="XP_049266230.1">
    <property type="nucleotide sequence ID" value="XM_049408250.1"/>
</dbReference>
<keyword evidence="3" id="KW-0227">DNA damage</keyword>
<dbReference type="GO" id="GO:0000111">
    <property type="term" value="C:nucleotide-excision repair factor 2 complex"/>
    <property type="evidence" value="ECO:0007669"/>
    <property type="project" value="TreeGrafter"/>
</dbReference>
<evidence type="ECO:0000256" key="5">
    <source>
        <dbReference type="ARBA" id="ARBA00023242"/>
    </source>
</evidence>
<evidence type="ECO:0000256" key="1">
    <source>
        <dbReference type="ARBA" id="ARBA00004123"/>
    </source>
</evidence>
<dbReference type="AlphaFoldDB" id="A0A8J5QR43"/>
<reference evidence="10 11" key="1">
    <citation type="journal article" date="2021" name="DNA Res.">
        <title>Genome analysis of Candida subhashii reveals its hybrid nature and dual mitochondrial genome conformations.</title>
        <authorList>
            <person name="Mixao V."/>
            <person name="Hegedusova E."/>
            <person name="Saus E."/>
            <person name="Pryszcz L.P."/>
            <person name="Cillingova A."/>
            <person name="Nosek J."/>
            <person name="Gabaldon T."/>
        </authorList>
    </citation>
    <scope>NUCLEOTIDE SEQUENCE [LARGE SCALE GENOMIC DNA]</scope>
    <source>
        <strain evidence="10 11">CBS 10753</strain>
    </source>
</reference>
<keyword evidence="5" id="KW-0539">Nucleus</keyword>
<evidence type="ECO:0008006" key="12">
    <source>
        <dbReference type="Google" id="ProtNLM"/>
    </source>
</evidence>
<protein>
    <recommendedName>
        <fullName evidence="12">Rad4 beta-hairpin domain-containing protein</fullName>
    </recommendedName>
</protein>
<dbReference type="PANTHER" id="PTHR12135">
    <property type="entry name" value="DNA REPAIR PROTEIN XP-C / RAD4"/>
    <property type="match status" value="1"/>
</dbReference>
<dbReference type="GO" id="GO:0003697">
    <property type="term" value="F:single-stranded DNA binding"/>
    <property type="evidence" value="ECO:0007669"/>
    <property type="project" value="TreeGrafter"/>
</dbReference>
<dbReference type="InterPro" id="IPR018328">
    <property type="entry name" value="Rad4_beta-hairpin_dom3"/>
</dbReference>
<evidence type="ECO:0000259" key="8">
    <source>
        <dbReference type="SMART" id="SM01031"/>
    </source>
</evidence>
<dbReference type="SMART" id="SM01032">
    <property type="entry name" value="BHD_3"/>
    <property type="match status" value="1"/>
</dbReference>
<organism evidence="10 11">
    <name type="scientific">[Candida] subhashii</name>
    <dbReference type="NCBI Taxonomy" id="561895"/>
    <lineage>
        <taxon>Eukaryota</taxon>
        <taxon>Fungi</taxon>
        <taxon>Dikarya</taxon>
        <taxon>Ascomycota</taxon>
        <taxon>Saccharomycotina</taxon>
        <taxon>Pichiomycetes</taxon>
        <taxon>Debaryomycetaceae</taxon>
        <taxon>Spathaspora</taxon>
    </lineage>
</organism>
<dbReference type="Pfam" id="PF10404">
    <property type="entry name" value="BHD_2"/>
    <property type="match status" value="1"/>
</dbReference>
<feature type="region of interest" description="Disordered" evidence="6">
    <location>
        <begin position="1"/>
        <end position="32"/>
    </location>
</feature>
<dbReference type="InterPro" id="IPR018326">
    <property type="entry name" value="Rad4_beta-hairpin_dom1"/>
</dbReference>
<dbReference type="Pfam" id="PF10403">
    <property type="entry name" value="BHD_1"/>
    <property type="match status" value="1"/>
</dbReference>
<gene>
    <name evidence="10" type="ORF">J8A68_000428</name>
</gene>
<evidence type="ECO:0000256" key="4">
    <source>
        <dbReference type="ARBA" id="ARBA00023204"/>
    </source>
</evidence>
<dbReference type="GO" id="GO:0071942">
    <property type="term" value="C:XPC complex"/>
    <property type="evidence" value="ECO:0007669"/>
    <property type="project" value="TreeGrafter"/>
</dbReference>
<evidence type="ECO:0000256" key="6">
    <source>
        <dbReference type="SAM" id="MobiDB-lite"/>
    </source>
</evidence>
<keyword evidence="4" id="KW-0234">DNA repair</keyword>
<sequence length="686" mass="80929">MGEEKSTKSLFVFSDDDYDESDDSYDDQPVSKKIKLEEPDIDCLSDSDWEDVFSIPEISAQSDQPNEFNIIIRDQRDEEEENRKRKLLQLVKEKQQRVSLQYLSMVIYILHARIRNLLLSNQRVLRKLKKLLPDSLMSNHLKKFNKSRKNLESMSPEAKLELDKHLIYILKYLIKWFRKNFKHDSNGLRVLGYMPTGKDAKDYFPQNAKPISSEGDLLSIVKKFKHNRDTGAEVFTALLRSIGFESRLVFSLPLLNTSKNEKRQPKLNQEILKVNKDNDLIFPYFWTELINPIDPSEVIIIETQCFYEEEKNLTRIKRFGTTPKGNLHRYYTDRFYPIQSQFCQMSMHYVLSFSKDNLIIDVSPRYMKDISYRWFNRLDLRTELGRSSLLLQSLIRIFNRHKEYTHFDNLELDGLRNTAMINYVIPTNFSAMKRSPNFITESTLRYNEVIIPNSECLKIIKLDSRKEPVYFKNSLLIGKSESQWKFLGRSVKPEEIGKPIKTTKALTPRTIYNKRIYNLNILNNTPEHNETKLYSFSQTCPYIKMKVAYDVTGKPVLPRNKYGNIEIFRENMIPEGCIWLKLPEIERILSNYVSGKLKHDEIEDKIQYVPVVTGFSFAKAGQAIPTKEGVIVLVQDATTIKKIWLSGRMQHYRLANLRRKWRSLHTWREMLIRLRISRRLENDYGK</sequence>
<feature type="domain" description="Rad4 beta-hairpin" evidence="9">
    <location>
        <begin position="557"/>
        <end position="644"/>
    </location>
</feature>
<evidence type="ECO:0000313" key="10">
    <source>
        <dbReference type="EMBL" id="KAG7665998.1"/>
    </source>
</evidence>
<dbReference type="InterPro" id="IPR018327">
    <property type="entry name" value="BHD_2"/>
</dbReference>
<evidence type="ECO:0000259" key="7">
    <source>
        <dbReference type="SMART" id="SM01030"/>
    </source>
</evidence>
<keyword evidence="11" id="KW-1185">Reference proteome</keyword>
<feature type="domain" description="Rad4 beta-hairpin" evidence="7">
    <location>
        <begin position="421"/>
        <end position="476"/>
    </location>
</feature>
<feature type="domain" description="Rad4 beta-hairpin" evidence="8">
    <location>
        <begin position="478"/>
        <end position="545"/>
    </location>
</feature>
<dbReference type="GO" id="GO:0003684">
    <property type="term" value="F:damaged DNA binding"/>
    <property type="evidence" value="ECO:0007669"/>
    <property type="project" value="InterPro"/>
</dbReference>
<evidence type="ECO:0000256" key="3">
    <source>
        <dbReference type="ARBA" id="ARBA00022763"/>
    </source>
</evidence>
<evidence type="ECO:0000256" key="2">
    <source>
        <dbReference type="ARBA" id="ARBA00009525"/>
    </source>
</evidence>
<dbReference type="EMBL" id="JAGSYN010000044">
    <property type="protein sequence ID" value="KAG7665998.1"/>
    <property type="molecule type" value="Genomic_DNA"/>
</dbReference>
<comment type="subcellular location">
    <subcellularLocation>
        <location evidence="1">Nucleus</location>
    </subcellularLocation>
</comment>
<dbReference type="SMART" id="SM01030">
    <property type="entry name" value="BHD_1"/>
    <property type="match status" value="1"/>
</dbReference>
<accession>A0A8J5QR43</accession>
<name>A0A8J5QR43_9ASCO</name>
<proteinExistence type="inferred from homology"/>
<comment type="similarity">
    <text evidence="2">Belongs to the XPC family.</text>
</comment>
<dbReference type="GO" id="GO:0006298">
    <property type="term" value="P:mismatch repair"/>
    <property type="evidence" value="ECO:0007669"/>
    <property type="project" value="TreeGrafter"/>
</dbReference>
<dbReference type="InterPro" id="IPR004583">
    <property type="entry name" value="DNA_repair_Rad4"/>
</dbReference>
<comment type="caution">
    <text evidence="10">The sequence shown here is derived from an EMBL/GenBank/DDBJ whole genome shotgun (WGS) entry which is preliminary data.</text>
</comment>
<dbReference type="GO" id="GO:0005737">
    <property type="term" value="C:cytoplasm"/>
    <property type="evidence" value="ECO:0007669"/>
    <property type="project" value="TreeGrafter"/>
</dbReference>
<evidence type="ECO:0000259" key="9">
    <source>
        <dbReference type="SMART" id="SM01032"/>
    </source>
</evidence>
<feature type="compositionally biased region" description="Acidic residues" evidence="6">
    <location>
        <begin position="14"/>
        <end position="26"/>
    </location>
</feature>
<evidence type="ECO:0000313" key="11">
    <source>
        <dbReference type="Proteomes" id="UP000694255"/>
    </source>
</evidence>
<dbReference type="GeneID" id="73467229"/>
<dbReference type="Proteomes" id="UP000694255">
    <property type="component" value="Unassembled WGS sequence"/>
</dbReference>
<dbReference type="Pfam" id="PF10405">
    <property type="entry name" value="BHD_3"/>
    <property type="match status" value="1"/>
</dbReference>